<comment type="caution">
    <text evidence="1">The sequence shown here is derived from an EMBL/GenBank/DDBJ whole genome shotgun (WGS) entry which is preliminary data.</text>
</comment>
<accession>A0A928ZA94</accession>
<keyword evidence="2" id="KW-1185">Reference proteome</keyword>
<dbReference type="RefSeq" id="WP_264322633.1">
    <property type="nucleotide sequence ID" value="NZ_JADEXN010000364.1"/>
</dbReference>
<organism evidence="1 2">
    <name type="scientific">Zarconia navalis LEGE 11467</name>
    <dbReference type="NCBI Taxonomy" id="1828826"/>
    <lineage>
        <taxon>Bacteria</taxon>
        <taxon>Bacillati</taxon>
        <taxon>Cyanobacteriota</taxon>
        <taxon>Cyanophyceae</taxon>
        <taxon>Oscillatoriophycideae</taxon>
        <taxon>Oscillatoriales</taxon>
        <taxon>Oscillatoriales incertae sedis</taxon>
        <taxon>Zarconia</taxon>
        <taxon>Zarconia navalis</taxon>
    </lineage>
</organism>
<dbReference type="AlphaFoldDB" id="A0A928ZA94"/>
<proteinExistence type="predicted"/>
<evidence type="ECO:0000313" key="2">
    <source>
        <dbReference type="Proteomes" id="UP000621799"/>
    </source>
</evidence>
<evidence type="ECO:0000313" key="1">
    <source>
        <dbReference type="EMBL" id="MBE9042473.1"/>
    </source>
</evidence>
<dbReference type="Proteomes" id="UP000621799">
    <property type="component" value="Unassembled WGS sequence"/>
</dbReference>
<gene>
    <name evidence="1" type="ORF">IQ235_17005</name>
</gene>
<dbReference type="EMBL" id="JADEXN010000364">
    <property type="protein sequence ID" value="MBE9042473.1"/>
    <property type="molecule type" value="Genomic_DNA"/>
</dbReference>
<name>A0A928ZA94_9CYAN</name>
<protein>
    <submittedName>
        <fullName evidence="1">Uncharacterized protein</fullName>
    </submittedName>
</protein>
<reference evidence="1" key="1">
    <citation type="submission" date="2020-10" db="EMBL/GenBank/DDBJ databases">
        <authorList>
            <person name="Castelo-Branco R."/>
            <person name="Eusebio N."/>
            <person name="Adriana R."/>
            <person name="Vieira A."/>
            <person name="Brugerolle De Fraissinette N."/>
            <person name="Rezende De Castro R."/>
            <person name="Schneider M.P."/>
            <person name="Vasconcelos V."/>
            <person name="Leao P.N."/>
        </authorList>
    </citation>
    <scope>NUCLEOTIDE SEQUENCE</scope>
    <source>
        <strain evidence="1">LEGE 11467</strain>
    </source>
</reference>
<sequence>MSFSFGLGDTFVVSNGGLFIGFGGVNPPSAATVVNGTIVPPVIPNSFSGAELTVSGTSGSLSFGGSADPIDSPGRASGNRGQSFEVSAFSGVASADDRLNPQTLEMPISDSEVMQVSIEPVFEEIVENDEAGNPISTGQRLVGDRFTTHETLPTPSASLQLSPNFLSNLLTQIFSGIGRS</sequence>